<dbReference type="EMBL" id="JAGSOG010000851">
    <property type="protein sequence ID" value="MBR7839991.1"/>
    <property type="molecule type" value="Genomic_DNA"/>
</dbReference>
<dbReference type="Pfam" id="PF06418">
    <property type="entry name" value="CTP_synth_N"/>
    <property type="match status" value="1"/>
</dbReference>
<feature type="domain" description="CTP synthase N-terminal" evidence="1">
    <location>
        <begin position="1"/>
        <end position="60"/>
    </location>
</feature>
<keyword evidence="3" id="KW-1185">Reference proteome</keyword>
<gene>
    <name evidence="2" type="ORF">KDL01_42555</name>
</gene>
<proteinExistence type="predicted"/>
<evidence type="ECO:0000259" key="1">
    <source>
        <dbReference type="Pfam" id="PF06418"/>
    </source>
</evidence>
<dbReference type="Proteomes" id="UP000675781">
    <property type="component" value="Unassembled WGS sequence"/>
</dbReference>
<sequence>MASSLGMLLKGCGLRVVMQKLDLYLNVTPGTMNPFQHGGVFVTNDGAETGLHTGHYGRSLD</sequence>
<dbReference type="GO" id="GO:0005829">
    <property type="term" value="C:cytosol"/>
    <property type="evidence" value="ECO:0007669"/>
    <property type="project" value="TreeGrafter"/>
</dbReference>
<organism evidence="2 3">
    <name type="scientific">Actinospica durhamensis</name>
    <dbReference type="NCBI Taxonomy" id="1508375"/>
    <lineage>
        <taxon>Bacteria</taxon>
        <taxon>Bacillati</taxon>
        <taxon>Actinomycetota</taxon>
        <taxon>Actinomycetes</taxon>
        <taxon>Catenulisporales</taxon>
        <taxon>Actinospicaceae</taxon>
        <taxon>Actinospica</taxon>
    </lineage>
</organism>
<dbReference type="InterPro" id="IPR017456">
    <property type="entry name" value="CTP_synthase_N"/>
</dbReference>
<protein>
    <submittedName>
        <fullName evidence="2">CTP synthase</fullName>
    </submittedName>
</protein>
<name>A0A941EZ80_9ACTN</name>
<reference evidence="2" key="1">
    <citation type="submission" date="2021-04" db="EMBL/GenBank/DDBJ databases">
        <title>Genome based classification of Actinospica acidithermotolerans sp. nov., an actinobacterium isolated from an Indonesian hot spring.</title>
        <authorList>
            <person name="Kusuma A.B."/>
            <person name="Putra K.E."/>
            <person name="Nafisah S."/>
            <person name="Loh J."/>
            <person name="Nouioui I."/>
            <person name="Goodfellow M."/>
        </authorList>
    </citation>
    <scope>NUCLEOTIDE SEQUENCE</scope>
    <source>
        <strain evidence="2">CSCA 57</strain>
    </source>
</reference>
<comment type="caution">
    <text evidence="2">The sequence shown here is derived from an EMBL/GenBank/DDBJ whole genome shotgun (WGS) entry which is preliminary data.</text>
</comment>
<dbReference type="Gene3D" id="3.40.50.300">
    <property type="entry name" value="P-loop containing nucleotide triphosphate hydrolases"/>
    <property type="match status" value="1"/>
</dbReference>
<dbReference type="GO" id="GO:0019856">
    <property type="term" value="P:pyrimidine nucleobase biosynthetic process"/>
    <property type="evidence" value="ECO:0007669"/>
    <property type="project" value="TreeGrafter"/>
</dbReference>
<dbReference type="InterPro" id="IPR004468">
    <property type="entry name" value="CTP_synthase"/>
</dbReference>
<dbReference type="GO" id="GO:0042802">
    <property type="term" value="F:identical protein binding"/>
    <property type="evidence" value="ECO:0007669"/>
    <property type="project" value="TreeGrafter"/>
</dbReference>
<evidence type="ECO:0000313" key="3">
    <source>
        <dbReference type="Proteomes" id="UP000675781"/>
    </source>
</evidence>
<dbReference type="GO" id="GO:0006241">
    <property type="term" value="P:CTP biosynthetic process"/>
    <property type="evidence" value="ECO:0007669"/>
    <property type="project" value="TreeGrafter"/>
</dbReference>
<dbReference type="PANTHER" id="PTHR11550">
    <property type="entry name" value="CTP SYNTHASE"/>
    <property type="match status" value="1"/>
</dbReference>
<feature type="non-terminal residue" evidence="2">
    <location>
        <position position="61"/>
    </location>
</feature>
<dbReference type="PANTHER" id="PTHR11550:SF0">
    <property type="entry name" value="CTP SYNTHASE-RELATED"/>
    <property type="match status" value="1"/>
</dbReference>
<dbReference type="AlphaFoldDB" id="A0A941EZ80"/>
<dbReference type="SUPFAM" id="SSF52540">
    <property type="entry name" value="P-loop containing nucleoside triphosphate hydrolases"/>
    <property type="match status" value="1"/>
</dbReference>
<dbReference type="GO" id="GO:0003883">
    <property type="term" value="F:CTP synthase activity"/>
    <property type="evidence" value="ECO:0007669"/>
    <property type="project" value="InterPro"/>
</dbReference>
<accession>A0A941EZ80</accession>
<evidence type="ECO:0000313" key="2">
    <source>
        <dbReference type="EMBL" id="MBR7839991.1"/>
    </source>
</evidence>
<dbReference type="InterPro" id="IPR027417">
    <property type="entry name" value="P-loop_NTPase"/>
</dbReference>